<evidence type="ECO:0000313" key="3">
    <source>
        <dbReference type="Proteomes" id="UP000427820"/>
    </source>
</evidence>
<gene>
    <name evidence="2" type="ORF">D3795_05715</name>
</gene>
<sequence>MKSLSLVTNVMNERGYVSVLILPAVAGLLLVLLLIVTQQQRLQQRWHLQSAADNMALSAATIIAREFNLLAIINRALIANQVTQGQLLGLASWYSNLSSASDRLALVSSVIPYVNIITRQLANAVAQVEQPLNLVLTSALTMQRVLFSTLQTAQWMIRASFAMMIPQSLTEVAQAQNIKQQTWTLLHSPGLVEFPWLWWRYLPIQHASRDNDLLLDMTQSSRDPFSKNRSYKWFDAGVIKAQKAGGSELITVKNGRWAWQAMDTVALHIRLLFKREEIPWGEGATYQTGSIDQVTESQFGESSRLNPRATQLGLLNQKRMGVTDTPSYFNQEHLAPDDWPSVIIKFNDVIAKAGVRFSRPKTVIPRRDKRIEHANLFNALWEPELQSLSTTEKFILSRFSWDNL</sequence>
<accession>A0AA92EV08</accession>
<dbReference type="KEGG" id="panm:D3795_05715"/>
<reference evidence="2 3" key="1">
    <citation type="submission" date="2018-09" db="EMBL/GenBank/DDBJ databases">
        <title>Whole genome sequencing of Idiomarina andamanensis W-5T (LMG 29773T= JCM 31645T).</title>
        <authorList>
            <person name="Das S.K."/>
        </authorList>
    </citation>
    <scope>NUCLEOTIDE SEQUENCE [LARGE SCALE GENOMIC DNA]</scope>
    <source>
        <strain evidence="2 3">W-5T</strain>
    </source>
</reference>
<keyword evidence="3" id="KW-1185">Reference proteome</keyword>
<dbReference type="Proteomes" id="UP000427820">
    <property type="component" value="Chromosome"/>
</dbReference>
<keyword evidence="1" id="KW-0472">Membrane</keyword>
<proteinExistence type="predicted"/>
<keyword evidence="1" id="KW-0812">Transmembrane</keyword>
<organism evidence="2 3">
    <name type="scientific">Pseudidiomarina andamanensis</name>
    <dbReference type="NCBI Taxonomy" id="1940690"/>
    <lineage>
        <taxon>Bacteria</taxon>
        <taxon>Pseudomonadati</taxon>
        <taxon>Pseudomonadota</taxon>
        <taxon>Gammaproteobacteria</taxon>
        <taxon>Alteromonadales</taxon>
        <taxon>Idiomarinaceae</taxon>
        <taxon>Pseudidiomarina</taxon>
    </lineage>
</organism>
<feature type="transmembrane region" description="Helical" evidence="1">
    <location>
        <begin position="15"/>
        <end position="36"/>
    </location>
</feature>
<keyword evidence="1" id="KW-1133">Transmembrane helix</keyword>
<evidence type="ECO:0000313" key="2">
    <source>
        <dbReference type="EMBL" id="QGT95695.1"/>
    </source>
</evidence>
<name>A0AA92EV08_9GAMM</name>
<dbReference type="AlphaFoldDB" id="A0AA92EV08"/>
<evidence type="ECO:0000256" key="1">
    <source>
        <dbReference type="SAM" id="Phobius"/>
    </source>
</evidence>
<protein>
    <submittedName>
        <fullName evidence="2">Uncharacterized protein</fullName>
    </submittedName>
</protein>
<dbReference type="EMBL" id="CP032551">
    <property type="protein sequence ID" value="QGT95695.1"/>
    <property type="molecule type" value="Genomic_DNA"/>
</dbReference>